<keyword evidence="2" id="KW-1185">Reference proteome</keyword>
<sequence>MATINIGGNNQDRFYRYKMPKLISKIEGKGNGIKTVVPNMSDIARSLSRPPTYPTKFFGCELGAQVKCDEKTDRYIVNGAHEAARLQELLDVFIKKFVLCAGCNNPETDLIIIGKNNSQKIIRDCKACGQRTDVDMRHKLVTYILKYPPTPPKSKGTKKDKKTKKGEDDEQASPTAKGSSEEGTDDELTRRIEAEAASLPTADEYRDDDDWVLDTSAEAVAKRTKEFSKLLLDESGSDEESGDPYEQLDKWLEKHATSASSNDIYKKIKELGIAKETDQFLQNPDDQRALLGATEVLVSEHKDLFESKIVCSILMGYYQNDLLEEEVFQAWLEGDSSKTYRNLFKRNASVSYVDAAINQDIRNKAKPFAKCILFIQKYF</sequence>
<proteinExistence type="predicted"/>
<dbReference type="Proteomes" id="UP000789702">
    <property type="component" value="Unassembled WGS sequence"/>
</dbReference>
<comment type="caution">
    <text evidence="1">The sequence shown here is derived from an EMBL/GenBank/DDBJ whole genome shotgun (WGS) entry which is preliminary data.</text>
</comment>
<organism evidence="1 2">
    <name type="scientific">Dentiscutata heterogama</name>
    <dbReference type="NCBI Taxonomy" id="1316150"/>
    <lineage>
        <taxon>Eukaryota</taxon>
        <taxon>Fungi</taxon>
        <taxon>Fungi incertae sedis</taxon>
        <taxon>Mucoromycota</taxon>
        <taxon>Glomeromycotina</taxon>
        <taxon>Glomeromycetes</taxon>
        <taxon>Diversisporales</taxon>
        <taxon>Gigasporaceae</taxon>
        <taxon>Dentiscutata</taxon>
    </lineage>
</organism>
<evidence type="ECO:0000313" key="2">
    <source>
        <dbReference type="Proteomes" id="UP000789702"/>
    </source>
</evidence>
<evidence type="ECO:0000313" key="1">
    <source>
        <dbReference type="EMBL" id="CAG8524354.1"/>
    </source>
</evidence>
<gene>
    <name evidence="1" type="ORF">DHETER_LOCUS4074</name>
</gene>
<accession>A0ACA9LFV6</accession>
<reference evidence="1" key="1">
    <citation type="submission" date="2021-06" db="EMBL/GenBank/DDBJ databases">
        <authorList>
            <person name="Kallberg Y."/>
            <person name="Tangrot J."/>
            <person name="Rosling A."/>
        </authorList>
    </citation>
    <scope>NUCLEOTIDE SEQUENCE</scope>
    <source>
        <strain evidence="1">IL203A</strain>
    </source>
</reference>
<protein>
    <submittedName>
        <fullName evidence="1">10145_t:CDS:1</fullName>
    </submittedName>
</protein>
<dbReference type="EMBL" id="CAJVPU010003859">
    <property type="protein sequence ID" value="CAG8524354.1"/>
    <property type="molecule type" value="Genomic_DNA"/>
</dbReference>
<name>A0ACA9LFV6_9GLOM</name>